<keyword evidence="3 10" id="KW-0812">Transmembrane</keyword>
<dbReference type="EMBL" id="VNJJ01000002">
    <property type="protein sequence ID" value="TVY03288.1"/>
    <property type="molecule type" value="Genomic_DNA"/>
</dbReference>
<keyword evidence="10" id="KW-0479">Metal-binding</keyword>
<dbReference type="PANTHER" id="PTHR28259">
    <property type="entry name" value="FLUORIDE EXPORT PROTEIN 1-RELATED"/>
    <property type="match status" value="1"/>
</dbReference>
<comment type="activity regulation">
    <text evidence="10">Na(+) is not transported, but it plays an essential structural role and its presence is essential for fluoride channel function.</text>
</comment>
<dbReference type="InterPro" id="IPR003691">
    <property type="entry name" value="FluC"/>
</dbReference>
<comment type="subcellular location">
    <subcellularLocation>
        <location evidence="1 10">Cell membrane</location>
        <topology evidence="1 10">Multi-pass membrane protein</topology>
    </subcellularLocation>
</comment>
<proteinExistence type="inferred from homology"/>
<dbReference type="Pfam" id="PF02537">
    <property type="entry name" value="CRCB"/>
    <property type="match status" value="1"/>
</dbReference>
<evidence type="ECO:0000256" key="8">
    <source>
        <dbReference type="ARBA" id="ARBA00035585"/>
    </source>
</evidence>
<comment type="similarity">
    <text evidence="7 10">Belongs to the fluoride channel Fluc/FEX (TC 1.A.43) family.</text>
</comment>
<dbReference type="AlphaFoldDB" id="A0A559JTS9"/>
<keyword evidence="10" id="KW-0915">Sodium</keyword>
<keyword evidence="6 10" id="KW-0407">Ion channel</keyword>
<name>A0A559JTS9_9BACL</name>
<gene>
    <name evidence="10 11" type="primary">crcB</name>
    <name evidence="10" type="synonym">fluC</name>
    <name evidence="11" type="ORF">FPZ45_05280</name>
</gene>
<evidence type="ECO:0000256" key="9">
    <source>
        <dbReference type="ARBA" id="ARBA00049940"/>
    </source>
</evidence>
<dbReference type="NCBIfam" id="TIGR00494">
    <property type="entry name" value="crcB"/>
    <property type="match status" value="1"/>
</dbReference>
<evidence type="ECO:0000256" key="4">
    <source>
        <dbReference type="ARBA" id="ARBA00022989"/>
    </source>
</evidence>
<keyword evidence="4 10" id="KW-1133">Transmembrane helix</keyword>
<dbReference type="OrthoDB" id="9799631at2"/>
<evidence type="ECO:0000256" key="7">
    <source>
        <dbReference type="ARBA" id="ARBA00035120"/>
    </source>
</evidence>
<dbReference type="GO" id="GO:0140114">
    <property type="term" value="P:cellular detoxification of fluoride"/>
    <property type="evidence" value="ECO:0007669"/>
    <property type="project" value="UniProtKB-UniRule"/>
</dbReference>
<dbReference type="RefSeq" id="WP_144699133.1">
    <property type="nucleotide sequence ID" value="NZ_VNJJ01000002.1"/>
</dbReference>
<comment type="caution">
    <text evidence="11">The sequence shown here is derived from an EMBL/GenBank/DDBJ whole genome shotgun (WGS) entry which is preliminary data.</text>
</comment>
<feature type="transmembrane region" description="Helical" evidence="10">
    <location>
        <begin position="95"/>
        <end position="116"/>
    </location>
</feature>
<organism evidence="11 12">
    <name type="scientific">Cohnella terricola</name>
    <dbReference type="NCBI Taxonomy" id="1289167"/>
    <lineage>
        <taxon>Bacteria</taxon>
        <taxon>Bacillati</taxon>
        <taxon>Bacillota</taxon>
        <taxon>Bacilli</taxon>
        <taxon>Bacillales</taxon>
        <taxon>Paenibacillaceae</taxon>
        <taxon>Cohnella</taxon>
    </lineage>
</organism>
<evidence type="ECO:0000256" key="5">
    <source>
        <dbReference type="ARBA" id="ARBA00023136"/>
    </source>
</evidence>
<keyword evidence="2 10" id="KW-1003">Cell membrane</keyword>
<comment type="catalytic activity">
    <reaction evidence="8">
        <text>fluoride(in) = fluoride(out)</text>
        <dbReference type="Rhea" id="RHEA:76159"/>
        <dbReference type="ChEBI" id="CHEBI:17051"/>
    </reaction>
    <physiologicalReaction direction="left-to-right" evidence="8">
        <dbReference type="Rhea" id="RHEA:76160"/>
    </physiologicalReaction>
</comment>
<dbReference type="GO" id="GO:0046872">
    <property type="term" value="F:metal ion binding"/>
    <property type="evidence" value="ECO:0007669"/>
    <property type="project" value="UniProtKB-KW"/>
</dbReference>
<evidence type="ECO:0000313" key="11">
    <source>
        <dbReference type="EMBL" id="TVY03288.1"/>
    </source>
</evidence>
<keyword evidence="5 10" id="KW-0472">Membrane</keyword>
<feature type="binding site" evidence="10">
    <location>
        <position position="74"/>
    </location>
    <ligand>
        <name>Na(+)</name>
        <dbReference type="ChEBI" id="CHEBI:29101"/>
        <note>structural</note>
    </ligand>
</feature>
<dbReference type="GO" id="GO:0005886">
    <property type="term" value="C:plasma membrane"/>
    <property type="evidence" value="ECO:0007669"/>
    <property type="project" value="UniProtKB-SubCell"/>
</dbReference>
<feature type="transmembrane region" description="Helical" evidence="10">
    <location>
        <begin position="62"/>
        <end position="83"/>
    </location>
</feature>
<evidence type="ECO:0000256" key="3">
    <source>
        <dbReference type="ARBA" id="ARBA00022692"/>
    </source>
</evidence>
<dbReference type="Proteomes" id="UP000316330">
    <property type="component" value="Unassembled WGS sequence"/>
</dbReference>
<sequence length="134" mass="14504">MKTLAVGLFGICGAMLRYLIGLWAQDWWASPFPFGTLTANFLGCLFLGWFSGWAASIPNMPAWLRLGIGTGFVGAFTTFSALSMESVTLVQDGQLGVALLYVLISLFGGLALAWIGHGISRRYARRPAKGDEPR</sequence>
<evidence type="ECO:0000313" key="12">
    <source>
        <dbReference type="Proteomes" id="UP000316330"/>
    </source>
</evidence>
<comment type="function">
    <text evidence="9 10">Fluoride-specific ion channel. Important for reducing fluoride concentration in the cell, thus reducing its toxicity.</text>
</comment>
<keyword evidence="10" id="KW-0813">Transport</keyword>
<dbReference type="GO" id="GO:0062054">
    <property type="term" value="F:fluoride channel activity"/>
    <property type="evidence" value="ECO:0007669"/>
    <property type="project" value="UniProtKB-UniRule"/>
</dbReference>
<feature type="binding site" evidence="10">
    <location>
        <position position="77"/>
    </location>
    <ligand>
        <name>Na(+)</name>
        <dbReference type="ChEBI" id="CHEBI:29101"/>
        <note>structural</note>
    </ligand>
</feature>
<evidence type="ECO:0000256" key="10">
    <source>
        <dbReference type="HAMAP-Rule" id="MF_00454"/>
    </source>
</evidence>
<evidence type="ECO:0000256" key="2">
    <source>
        <dbReference type="ARBA" id="ARBA00022475"/>
    </source>
</evidence>
<dbReference type="PANTHER" id="PTHR28259:SF1">
    <property type="entry name" value="FLUORIDE EXPORT PROTEIN 1-RELATED"/>
    <property type="match status" value="1"/>
</dbReference>
<dbReference type="HAMAP" id="MF_00454">
    <property type="entry name" value="FluC"/>
    <property type="match status" value="1"/>
</dbReference>
<accession>A0A559JTS9</accession>
<evidence type="ECO:0000256" key="6">
    <source>
        <dbReference type="ARBA" id="ARBA00023303"/>
    </source>
</evidence>
<keyword evidence="12" id="KW-1185">Reference proteome</keyword>
<keyword evidence="10" id="KW-0406">Ion transport</keyword>
<feature type="transmembrane region" description="Helical" evidence="10">
    <location>
        <begin position="31"/>
        <end position="50"/>
    </location>
</feature>
<evidence type="ECO:0000256" key="1">
    <source>
        <dbReference type="ARBA" id="ARBA00004651"/>
    </source>
</evidence>
<protein>
    <recommendedName>
        <fullName evidence="10">Fluoride-specific ion channel FluC</fullName>
    </recommendedName>
</protein>
<reference evidence="11 12" key="1">
    <citation type="submission" date="2019-07" db="EMBL/GenBank/DDBJ databases">
        <authorList>
            <person name="Kim J."/>
        </authorList>
    </citation>
    <scope>NUCLEOTIDE SEQUENCE [LARGE SCALE GENOMIC DNA]</scope>
    <source>
        <strain evidence="11 12">G13</strain>
    </source>
</reference>